<dbReference type="GO" id="GO:0051287">
    <property type="term" value="F:NAD binding"/>
    <property type="evidence" value="ECO:0007669"/>
    <property type="project" value="InterPro"/>
</dbReference>
<evidence type="ECO:0000256" key="4">
    <source>
        <dbReference type="ARBA" id="ARBA00015132"/>
    </source>
</evidence>
<evidence type="ECO:0000313" key="14">
    <source>
        <dbReference type="Proteomes" id="UP000029579"/>
    </source>
</evidence>
<comment type="pathway">
    <text evidence="1">Nucleotide-sugar biosynthesis; UDP-alpha-D-glucuronate biosynthesis; UDP-alpha-D-glucuronate from UDP-alpha-D-glucose: step 1/1.</text>
</comment>
<dbReference type="Pfam" id="PF00984">
    <property type="entry name" value="UDPG_MGDP_dh"/>
    <property type="match status" value="1"/>
</dbReference>
<dbReference type="InterPro" id="IPR028357">
    <property type="entry name" value="UDPglc_DH_bac"/>
</dbReference>
<comment type="similarity">
    <text evidence="2 8">Belongs to the UDP-glucose/GDP-mannose dehydrogenase family.</text>
</comment>
<feature type="binding site" evidence="10">
    <location>
        <position position="249"/>
    </location>
    <ligand>
        <name>substrate</name>
    </ligand>
</feature>
<dbReference type="GO" id="GO:0003979">
    <property type="term" value="F:UDP-glucose 6-dehydrogenase activity"/>
    <property type="evidence" value="ECO:0007669"/>
    <property type="project" value="UniProtKB-EC"/>
</dbReference>
<evidence type="ECO:0000256" key="2">
    <source>
        <dbReference type="ARBA" id="ARBA00006601"/>
    </source>
</evidence>
<dbReference type="eggNOG" id="COG1004">
    <property type="taxonomic scope" value="Bacteria"/>
</dbReference>
<dbReference type="Pfam" id="PF03720">
    <property type="entry name" value="UDPG_MGDP_dh_C"/>
    <property type="match status" value="1"/>
</dbReference>
<feature type="binding site" evidence="10">
    <location>
        <position position="386"/>
    </location>
    <ligand>
        <name>substrate</name>
    </ligand>
</feature>
<feature type="binding site" evidence="11">
    <location>
        <position position="145"/>
    </location>
    <ligand>
        <name>NAD(+)</name>
        <dbReference type="ChEBI" id="CHEBI:57540"/>
    </ligand>
</feature>
<dbReference type="Pfam" id="PF03721">
    <property type="entry name" value="UDPG_MGDP_dh_N"/>
    <property type="match status" value="1"/>
</dbReference>
<evidence type="ECO:0000259" key="12">
    <source>
        <dbReference type="SMART" id="SM00984"/>
    </source>
</evidence>
<accession>A0A095X0H8</accession>
<dbReference type="InterPro" id="IPR001732">
    <property type="entry name" value="UDP-Glc/GDP-Man_DH_N"/>
</dbReference>
<dbReference type="GO" id="GO:0006065">
    <property type="term" value="P:UDP-glucuronate biosynthetic process"/>
    <property type="evidence" value="ECO:0007669"/>
    <property type="project" value="UniProtKB-UniPathway"/>
</dbReference>
<dbReference type="UniPathway" id="UPA00038">
    <property type="reaction ID" value="UER00491"/>
</dbReference>
<feature type="domain" description="UDP-glucose/GDP-mannose dehydrogenase C-terminal" evidence="12">
    <location>
        <begin position="299"/>
        <end position="385"/>
    </location>
</feature>
<dbReference type="InterPro" id="IPR036220">
    <property type="entry name" value="UDP-Glc/GDP-Man_DH_C_sf"/>
</dbReference>
<evidence type="ECO:0000313" key="13">
    <source>
        <dbReference type="EMBL" id="KGF03303.1"/>
    </source>
</evidence>
<dbReference type="AlphaFoldDB" id="A0A095X0H8"/>
<dbReference type="GO" id="GO:0000271">
    <property type="term" value="P:polysaccharide biosynthetic process"/>
    <property type="evidence" value="ECO:0007669"/>
    <property type="project" value="InterPro"/>
</dbReference>
<dbReference type="PANTHER" id="PTHR43750:SF2">
    <property type="entry name" value="UDP-GLUCOSE 6-DEHYDROGENASE"/>
    <property type="match status" value="1"/>
</dbReference>
<dbReference type="PANTHER" id="PTHR43750">
    <property type="entry name" value="UDP-GLUCOSE 6-DEHYDROGENASE TUAD"/>
    <property type="match status" value="1"/>
</dbReference>
<dbReference type="RefSeq" id="WP_037328456.1">
    <property type="nucleotide sequence ID" value="NZ_JRMW01000040.1"/>
</dbReference>
<reference evidence="13 14" key="1">
    <citation type="submission" date="2014-07" db="EMBL/GenBank/DDBJ databases">
        <authorList>
            <person name="McCorrison J."/>
            <person name="Sanka R."/>
            <person name="Torralba M."/>
            <person name="Gillis M."/>
            <person name="Haft D.H."/>
            <person name="Methe B."/>
            <person name="Sutton G."/>
            <person name="Nelson K.E."/>
        </authorList>
    </citation>
    <scope>NUCLEOTIDE SEQUENCE [LARGE SCALE GENOMIC DNA]</scope>
    <source>
        <strain evidence="13 14">S7-1-13</strain>
    </source>
</reference>
<gene>
    <name evidence="13" type="ORF">HMPREF1630_07610</name>
</gene>
<dbReference type="SUPFAM" id="SSF48179">
    <property type="entry name" value="6-phosphogluconate dehydrogenase C-terminal domain-like"/>
    <property type="match status" value="1"/>
</dbReference>
<feature type="binding site" evidence="11">
    <location>
        <position position="313"/>
    </location>
    <ligand>
        <name>NAD(+)</name>
        <dbReference type="ChEBI" id="CHEBI:57540"/>
    </ligand>
</feature>
<evidence type="ECO:0000256" key="8">
    <source>
        <dbReference type="PIRNR" id="PIRNR000124"/>
    </source>
</evidence>
<feature type="binding site" evidence="11">
    <location>
        <position position="118"/>
    </location>
    <ligand>
        <name>NAD(+)</name>
        <dbReference type="ChEBI" id="CHEBI:57540"/>
    </ligand>
</feature>
<proteinExistence type="inferred from homology"/>
<dbReference type="Gene3D" id="1.10.1040.10">
    <property type="entry name" value="N-(1-d-carboxylethyl)-l-norvaline Dehydrogenase, domain 2"/>
    <property type="match status" value="1"/>
</dbReference>
<comment type="catalytic activity">
    <reaction evidence="7 8">
        <text>UDP-alpha-D-glucose + 2 NAD(+) + H2O = UDP-alpha-D-glucuronate + 2 NADH + 3 H(+)</text>
        <dbReference type="Rhea" id="RHEA:23596"/>
        <dbReference type="ChEBI" id="CHEBI:15377"/>
        <dbReference type="ChEBI" id="CHEBI:15378"/>
        <dbReference type="ChEBI" id="CHEBI:57540"/>
        <dbReference type="ChEBI" id="CHEBI:57945"/>
        <dbReference type="ChEBI" id="CHEBI:58052"/>
        <dbReference type="ChEBI" id="CHEBI:58885"/>
        <dbReference type="EC" id="1.1.1.22"/>
    </reaction>
</comment>
<keyword evidence="5 8" id="KW-0560">Oxidoreductase</keyword>
<dbReference type="InterPro" id="IPR017476">
    <property type="entry name" value="UDP-Glc/GDP-Man"/>
</dbReference>
<evidence type="ECO:0000256" key="1">
    <source>
        <dbReference type="ARBA" id="ARBA00004701"/>
    </source>
</evidence>
<dbReference type="SUPFAM" id="SSF52413">
    <property type="entry name" value="UDP-glucose/GDP-mannose dehydrogenase C-terminal domain"/>
    <property type="match status" value="1"/>
</dbReference>
<feature type="binding site" evidence="10">
    <location>
        <position position="305"/>
    </location>
    <ligand>
        <name>substrate</name>
    </ligand>
</feature>
<organism evidence="13 14">
    <name type="scientific">Anaerococcus lactolyticus S7-1-13</name>
    <dbReference type="NCBI Taxonomy" id="1284686"/>
    <lineage>
        <taxon>Bacteria</taxon>
        <taxon>Bacillati</taxon>
        <taxon>Bacillota</taxon>
        <taxon>Tissierellia</taxon>
        <taxon>Tissierellales</taxon>
        <taxon>Peptoniphilaceae</taxon>
        <taxon>Anaerococcus</taxon>
    </lineage>
</organism>
<dbReference type="PIRSF" id="PIRSF000124">
    <property type="entry name" value="UDPglc_GDPman_dh"/>
    <property type="match status" value="1"/>
</dbReference>
<dbReference type="EMBL" id="JRMW01000040">
    <property type="protein sequence ID" value="KGF03303.1"/>
    <property type="molecule type" value="Genomic_DNA"/>
</dbReference>
<dbReference type="InterPro" id="IPR013328">
    <property type="entry name" value="6PGD_dom2"/>
</dbReference>
<feature type="active site" description="Nucleophile" evidence="9">
    <location>
        <position position="252"/>
    </location>
</feature>
<dbReference type="OrthoDB" id="9803238at2"/>
<dbReference type="Proteomes" id="UP000029579">
    <property type="component" value="Unassembled WGS sequence"/>
</dbReference>
<dbReference type="SUPFAM" id="SSF51735">
    <property type="entry name" value="NAD(P)-binding Rossmann-fold domains"/>
    <property type="match status" value="1"/>
</dbReference>
<evidence type="ECO:0000256" key="5">
    <source>
        <dbReference type="ARBA" id="ARBA00023002"/>
    </source>
</evidence>
<evidence type="ECO:0000256" key="11">
    <source>
        <dbReference type="PIRSR" id="PIRSR500134-3"/>
    </source>
</evidence>
<name>A0A095X0H8_9FIRM</name>
<dbReference type="NCBIfam" id="TIGR03026">
    <property type="entry name" value="NDP-sugDHase"/>
    <property type="match status" value="1"/>
</dbReference>
<evidence type="ECO:0000256" key="9">
    <source>
        <dbReference type="PIRSR" id="PIRSR500134-1"/>
    </source>
</evidence>
<dbReference type="InterPro" id="IPR008927">
    <property type="entry name" value="6-PGluconate_DH-like_C_sf"/>
</dbReference>
<evidence type="ECO:0000256" key="6">
    <source>
        <dbReference type="ARBA" id="ARBA00023027"/>
    </source>
</evidence>
<sequence>MKIIVMGMGYVGLSNAVLLAQTNEVIGLEIDQKKVDLINNKKSPLKDDYLIDYLANKKLNLIAKTSGEEDFKDCDLAILALPTNYDEVEKFFDTSFLDDAIKMIKSIRKDLPILIKSTIPIGYTEGKNKEFNCENIIFSPEFLREGRALYDSLHPSRIIVSDKTEIGKKIADLYKSEALNNPDVILMGRSEAEAVKLFANTYLAMRVSFFNELDNYAIAKGLDSKSIIEGVSADPRIGDHYNNPSFGYGGYCLPKDSKQLYANYENIPSALFKSIIDSNEVRKDFVSEDILAKNPQTIGVYRLVMKKGSDNFRKSAIFDVINNLKSKGANLVIYEPNLDGDDFEGMKLIRNLEDFKKVDLIIANRVEDDLKDVKNKLYTRDLFERD</sequence>
<dbReference type="InterPro" id="IPR014027">
    <property type="entry name" value="UDP-Glc/GDP-Man_DH_C"/>
</dbReference>
<keyword evidence="6 8" id="KW-0520">NAD</keyword>
<feature type="binding site" evidence="11">
    <location>
        <position position="255"/>
    </location>
    <ligand>
        <name>NAD(+)</name>
        <dbReference type="ChEBI" id="CHEBI:57540"/>
    </ligand>
</feature>
<evidence type="ECO:0000256" key="10">
    <source>
        <dbReference type="PIRSR" id="PIRSR500134-2"/>
    </source>
</evidence>
<comment type="caution">
    <text evidence="13">The sequence shown here is derived from an EMBL/GenBank/DDBJ whole genome shotgun (WGS) entry which is preliminary data.</text>
</comment>
<feature type="binding site" evidence="10">
    <location>
        <begin position="142"/>
        <end position="145"/>
    </location>
    <ligand>
        <name>substrate</name>
    </ligand>
</feature>
<dbReference type="InterPro" id="IPR014026">
    <property type="entry name" value="UDP-Glc/GDP-Man_DH_dimer"/>
</dbReference>
<dbReference type="InterPro" id="IPR036291">
    <property type="entry name" value="NAD(P)-bd_dom_sf"/>
</dbReference>
<feature type="binding site" evidence="11">
    <location>
        <position position="34"/>
    </location>
    <ligand>
        <name>NAD(+)</name>
        <dbReference type="ChEBI" id="CHEBI:57540"/>
    </ligand>
</feature>
<evidence type="ECO:0000256" key="7">
    <source>
        <dbReference type="ARBA" id="ARBA00047473"/>
    </source>
</evidence>
<dbReference type="Gene3D" id="3.40.50.720">
    <property type="entry name" value="NAD(P)-binding Rossmann-like Domain"/>
    <property type="match status" value="2"/>
</dbReference>
<feature type="binding site" evidence="10">
    <location>
        <position position="196"/>
    </location>
    <ligand>
        <name>substrate</name>
    </ligand>
</feature>
<protein>
    <recommendedName>
        <fullName evidence="4 8">UDP-glucose 6-dehydrogenase</fullName>
        <ecNumber evidence="3 8">1.1.1.22</ecNumber>
    </recommendedName>
</protein>
<dbReference type="EC" id="1.1.1.22" evidence="3 8"/>
<feature type="binding site" evidence="10">
    <location>
        <position position="306"/>
    </location>
    <ligand>
        <name>substrate</name>
    </ligand>
</feature>
<feature type="binding site" evidence="11">
    <location>
        <position position="83"/>
    </location>
    <ligand>
        <name>NAD(+)</name>
        <dbReference type="ChEBI" id="CHEBI:57540"/>
    </ligand>
</feature>
<dbReference type="PIRSF" id="PIRSF500134">
    <property type="entry name" value="UDPglc_DH_bac"/>
    <property type="match status" value="1"/>
</dbReference>
<feature type="binding site" evidence="10">
    <location>
        <begin position="241"/>
        <end position="245"/>
    </location>
    <ligand>
        <name>substrate</name>
    </ligand>
</feature>
<evidence type="ECO:0000256" key="3">
    <source>
        <dbReference type="ARBA" id="ARBA00012954"/>
    </source>
</evidence>
<dbReference type="SMART" id="SM00984">
    <property type="entry name" value="UDPG_MGDP_dh_C"/>
    <property type="match status" value="1"/>
</dbReference>